<protein>
    <recommendedName>
        <fullName evidence="1">DUF4180 domain-containing protein</fullName>
    </recommendedName>
</protein>
<comment type="caution">
    <text evidence="2">The sequence shown here is derived from an EMBL/GenBank/DDBJ whole genome shotgun (WGS) entry which is preliminary data.</text>
</comment>
<proteinExistence type="predicted"/>
<feature type="domain" description="DUF4180" evidence="1">
    <location>
        <begin position="9"/>
        <end position="117"/>
    </location>
</feature>
<evidence type="ECO:0000259" key="1">
    <source>
        <dbReference type="Pfam" id="PF13788"/>
    </source>
</evidence>
<dbReference type="Pfam" id="PF13788">
    <property type="entry name" value="DUF4180"/>
    <property type="match status" value="1"/>
</dbReference>
<accession>A0A644WDA5</accession>
<reference evidence="2" key="1">
    <citation type="submission" date="2019-08" db="EMBL/GenBank/DDBJ databases">
        <authorList>
            <person name="Kucharzyk K."/>
            <person name="Murdoch R.W."/>
            <person name="Higgins S."/>
            <person name="Loffler F."/>
        </authorList>
    </citation>
    <scope>NUCLEOTIDE SEQUENCE</scope>
</reference>
<name>A0A644WDA5_9ZZZZ</name>
<evidence type="ECO:0000313" key="2">
    <source>
        <dbReference type="EMBL" id="MPM01815.1"/>
    </source>
</evidence>
<gene>
    <name evidence="2" type="ORF">SDC9_48055</name>
</gene>
<dbReference type="AlphaFoldDB" id="A0A644WDA5"/>
<dbReference type="EMBL" id="VSSQ01000825">
    <property type="protein sequence ID" value="MPM01815.1"/>
    <property type="molecule type" value="Genomic_DNA"/>
</dbReference>
<organism evidence="2">
    <name type="scientific">bioreactor metagenome</name>
    <dbReference type="NCBI Taxonomy" id="1076179"/>
    <lineage>
        <taxon>unclassified sequences</taxon>
        <taxon>metagenomes</taxon>
        <taxon>ecological metagenomes</taxon>
    </lineage>
</organism>
<dbReference type="InterPro" id="IPR025438">
    <property type="entry name" value="DUF4180"/>
</dbReference>
<sequence>MQIRYRNENGRSIALVEADSVIFNTVQDMLDVMVGCSWDGAEIIVIEEKHLLPEFFELKSGIAGEMLQKFSNYRLRLGIIGDFSKYDSKSLRDFIRESNRSERILFVESEEDLLRRLG</sequence>